<dbReference type="RefSeq" id="WP_320686086.1">
    <property type="nucleotide sequence ID" value="NZ_JAXBLV010000106.1"/>
</dbReference>
<proteinExistence type="predicted"/>
<protein>
    <submittedName>
        <fullName evidence="2">DUF2262 domain-containing protein</fullName>
    </submittedName>
</protein>
<evidence type="ECO:0000259" key="1">
    <source>
        <dbReference type="Pfam" id="PF10020"/>
    </source>
</evidence>
<feature type="non-terminal residue" evidence="2">
    <location>
        <position position="1"/>
    </location>
</feature>
<feature type="domain" description="DUF2262" evidence="1">
    <location>
        <begin position="8"/>
        <end position="136"/>
    </location>
</feature>
<dbReference type="InterPro" id="IPR019260">
    <property type="entry name" value="DUF2262"/>
</dbReference>
<gene>
    <name evidence="2" type="ORF">R5W23_000269</name>
</gene>
<dbReference type="Pfam" id="PF10020">
    <property type="entry name" value="DUF2262"/>
    <property type="match status" value="1"/>
</dbReference>
<comment type="caution">
    <text evidence="2">The sequence shown here is derived from an EMBL/GenBank/DDBJ whole genome shotgun (WGS) entry which is preliminary data.</text>
</comment>
<sequence>EAHEVGEAFEALAWDDHLEWWKGAAEFGPGRRIDLHVEAGNDPAAFRVAVVRARPMWDRLRASEQTVREVVAGQLTAAHNEFCDPEDEVTEAQFAERMRLLSVRFKVTGVVELVFADRSLLGGHWIVVPVEADGAVGEVITAG</sequence>
<evidence type="ECO:0000313" key="3">
    <source>
        <dbReference type="Proteomes" id="UP001272242"/>
    </source>
</evidence>
<accession>A0ABU5EVW9</accession>
<dbReference type="EMBL" id="JAXBLV010000106">
    <property type="protein sequence ID" value="MDY3559295.1"/>
    <property type="molecule type" value="Genomic_DNA"/>
</dbReference>
<reference evidence="3" key="1">
    <citation type="journal article" date="2023" name="Mar. Drugs">
        <title>Gemmata algarum, a Novel Planctomycete Isolated from an Algal Mat, Displays Antimicrobial Activity.</title>
        <authorList>
            <person name="Kumar G."/>
            <person name="Kallscheuer N."/>
            <person name="Kashif M."/>
            <person name="Ahamad S."/>
            <person name="Jagadeeshwari U."/>
            <person name="Pannikurungottu S."/>
            <person name="Haufschild T."/>
            <person name="Kabuu M."/>
            <person name="Sasikala C."/>
            <person name="Jogler C."/>
            <person name="Ramana C."/>
        </authorList>
    </citation>
    <scope>NUCLEOTIDE SEQUENCE [LARGE SCALE GENOMIC DNA]</scope>
    <source>
        <strain evidence="3">JC673</strain>
    </source>
</reference>
<dbReference type="Proteomes" id="UP001272242">
    <property type="component" value="Unassembled WGS sequence"/>
</dbReference>
<evidence type="ECO:0000313" key="2">
    <source>
        <dbReference type="EMBL" id="MDY3559295.1"/>
    </source>
</evidence>
<name>A0ABU5EVW9_9BACT</name>
<keyword evidence="3" id="KW-1185">Reference proteome</keyword>
<organism evidence="2 3">
    <name type="scientific">Gemmata algarum</name>
    <dbReference type="NCBI Taxonomy" id="2975278"/>
    <lineage>
        <taxon>Bacteria</taxon>
        <taxon>Pseudomonadati</taxon>
        <taxon>Planctomycetota</taxon>
        <taxon>Planctomycetia</taxon>
        <taxon>Gemmatales</taxon>
        <taxon>Gemmataceae</taxon>
        <taxon>Gemmata</taxon>
    </lineage>
</organism>